<reference evidence="2 3" key="1">
    <citation type="submission" date="2016-04" db="EMBL/GenBank/DDBJ databases">
        <title>Genome analyses suggest a sexual origin of heterokaryosis in a supposedly ancient asexual fungus.</title>
        <authorList>
            <person name="Ropars J."/>
            <person name="Sedzielewska K."/>
            <person name="Noel J."/>
            <person name="Charron P."/>
            <person name="Farinelli L."/>
            <person name="Marton T."/>
            <person name="Kruger M."/>
            <person name="Pelin A."/>
            <person name="Brachmann A."/>
            <person name="Corradi N."/>
        </authorList>
    </citation>
    <scope>NUCLEOTIDE SEQUENCE [LARGE SCALE GENOMIC DNA]</scope>
    <source>
        <strain evidence="2 3">A5</strain>
    </source>
</reference>
<feature type="compositionally biased region" description="Low complexity" evidence="1">
    <location>
        <begin position="105"/>
        <end position="120"/>
    </location>
</feature>
<name>A0A2N0PGX1_9GLOM</name>
<accession>A0A2N0PGX1</accession>
<dbReference type="VEuPathDB" id="FungiDB:RhiirFUN_025211"/>
<dbReference type="VEuPathDB" id="FungiDB:RhiirA1_474198"/>
<dbReference type="VEuPathDB" id="FungiDB:FUN_011401"/>
<evidence type="ECO:0000313" key="2">
    <source>
        <dbReference type="EMBL" id="PKC06081.1"/>
    </source>
</evidence>
<evidence type="ECO:0000313" key="3">
    <source>
        <dbReference type="Proteomes" id="UP000232722"/>
    </source>
</evidence>
<evidence type="ECO:0000256" key="1">
    <source>
        <dbReference type="SAM" id="MobiDB-lite"/>
    </source>
</evidence>
<protein>
    <submittedName>
        <fullName evidence="2">Uncharacterized protein</fullName>
    </submittedName>
</protein>
<gene>
    <name evidence="2" type="ORF">RhiirA5_420063</name>
</gene>
<dbReference type="Proteomes" id="UP000232722">
    <property type="component" value="Unassembled WGS sequence"/>
</dbReference>
<reference evidence="2 3" key="2">
    <citation type="submission" date="2017-09" db="EMBL/GenBank/DDBJ databases">
        <title>Extensive intraspecific genome diversity in a model arbuscular mycorrhizal fungus.</title>
        <authorList>
            <person name="Chen E.C."/>
            <person name="Morin E."/>
            <person name="Beaudet D."/>
            <person name="Noel J."/>
            <person name="Ndikumana S."/>
            <person name="Charron P."/>
            <person name="St-Onge C."/>
            <person name="Giorgi J."/>
            <person name="Grigoriev I.V."/>
            <person name="Roux C."/>
            <person name="Martin F.M."/>
            <person name="Corradi N."/>
        </authorList>
    </citation>
    <scope>NUCLEOTIDE SEQUENCE [LARGE SCALE GENOMIC DNA]</scope>
    <source>
        <strain evidence="2 3">A5</strain>
    </source>
</reference>
<comment type="caution">
    <text evidence="2">The sequence shown here is derived from an EMBL/GenBank/DDBJ whole genome shotgun (WGS) entry which is preliminary data.</text>
</comment>
<feature type="region of interest" description="Disordered" evidence="1">
    <location>
        <begin position="100"/>
        <end position="120"/>
    </location>
</feature>
<organism evidence="2 3">
    <name type="scientific">Rhizophagus irregularis</name>
    <dbReference type="NCBI Taxonomy" id="588596"/>
    <lineage>
        <taxon>Eukaryota</taxon>
        <taxon>Fungi</taxon>
        <taxon>Fungi incertae sedis</taxon>
        <taxon>Mucoromycota</taxon>
        <taxon>Glomeromycotina</taxon>
        <taxon>Glomeromycetes</taxon>
        <taxon>Glomerales</taxon>
        <taxon>Glomeraceae</taxon>
        <taxon>Rhizophagus</taxon>
    </lineage>
</organism>
<proteinExistence type="predicted"/>
<dbReference type="AlphaFoldDB" id="A0A2N0PGX1"/>
<dbReference type="EMBL" id="LLXJ01000804">
    <property type="protein sequence ID" value="PKC06081.1"/>
    <property type="molecule type" value="Genomic_DNA"/>
</dbReference>
<sequence length="120" mass="13718">MFRIGQYKAEFTELIDECLDIVNIFINSQFVRTVMTENLASNIELVTNLGKDSLIASLNGTLNIHNTKTSYVCGEFNVSKLINELTEQIYGYRIDEFEEDKRSSSYKISSISPKSNDLFE</sequence>